<dbReference type="OrthoDB" id="9994649at2"/>
<organism evidence="2 3">
    <name type="scientific">Sphingomonas parapaucimobilis NBRC 15100</name>
    <dbReference type="NCBI Taxonomy" id="1219049"/>
    <lineage>
        <taxon>Bacteria</taxon>
        <taxon>Pseudomonadati</taxon>
        <taxon>Pseudomonadota</taxon>
        <taxon>Alphaproteobacteria</taxon>
        <taxon>Sphingomonadales</taxon>
        <taxon>Sphingomonadaceae</taxon>
        <taxon>Sphingomonas</taxon>
    </lineage>
</organism>
<sequence length="278" mass="31473">MPQDTQETKMEPGGYAFSRDGAKLYIRELLTDERLLVSPMLTVEHYDEEEEYPSSTSMVVAASELFAKAPVAAIDADIAERQATLADLNARINAARSEVYTVERDAKQQIEKLANFPKFDRLIDYLDGKITHFVVSDYQHAALIKTWDEFAVYREDGRDKGVKLLTLFGSSNGDTEWRLNDYRDGSGINRVCQPCTSEEEAKRVVGEWLGVAWKKFEPSRPWFIDGAIKSANMYGFPVPQHIRDTSAAHHFEARQRSIAKMEADLAALRARYEAEPLA</sequence>
<protein>
    <submittedName>
        <fullName evidence="2">Uncharacterized protein</fullName>
    </submittedName>
</protein>
<feature type="coiled-coil region" evidence="1">
    <location>
        <begin position="78"/>
        <end position="105"/>
    </location>
</feature>
<reference evidence="2 3" key="1">
    <citation type="submission" date="2014-11" db="EMBL/GenBank/DDBJ databases">
        <title>Whole genome shotgun sequence of Sphingomonas parapaucimobilis NBRC 15100.</title>
        <authorList>
            <person name="Katano-Makiyama Y."/>
            <person name="Hosoyama A."/>
            <person name="Hashimoto M."/>
            <person name="Hosoyama Y."/>
            <person name="Noguchi M."/>
            <person name="Numata M."/>
            <person name="Tsuchikane K."/>
            <person name="Hirakata S."/>
            <person name="Uohara A."/>
            <person name="Shimodaira J."/>
            <person name="Ohji S."/>
            <person name="Ichikawa N."/>
            <person name="Kimura A."/>
            <person name="Yamazoe A."/>
            <person name="Fujita N."/>
        </authorList>
    </citation>
    <scope>NUCLEOTIDE SEQUENCE [LARGE SCALE GENOMIC DNA]</scope>
    <source>
        <strain evidence="2 3">NBRC 15100</strain>
    </source>
</reference>
<name>A0A0A1W9Q7_9SPHN</name>
<evidence type="ECO:0000313" key="3">
    <source>
        <dbReference type="Proteomes" id="UP000032305"/>
    </source>
</evidence>
<keyword evidence="3" id="KW-1185">Reference proteome</keyword>
<keyword evidence="1" id="KW-0175">Coiled coil</keyword>
<evidence type="ECO:0000313" key="2">
    <source>
        <dbReference type="EMBL" id="GAM01897.1"/>
    </source>
</evidence>
<accession>A0A0A1W9Q7</accession>
<evidence type="ECO:0000256" key="1">
    <source>
        <dbReference type="SAM" id="Coils"/>
    </source>
</evidence>
<dbReference type="Proteomes" id="UP000032305">
    <property type="component" value="Unassembled WGS sequence"/>
</dbReference>
<proteinExistence type="predicted"/>
<comment type="caution">
    <text evidence="2">The sequence shown here is derived from an EMBL/GenBank/DDBJ whole genome shotgun (WGS) entry which is preliminary data.</text>
</comment>
<gene>
    <name evidence="2" type="ORF">SP5_069_01410</name>
</gene>
<dbReference type="AlphaFoldDB" id="A0A0A1W9Q7"/>
<dbReference type="EMBL" id="BBPI01000069">
    <property type="protein sequence ID" value="GAM01897.1"/>
    <property type="molecule type" value="Genomic_DNA"/>
</dbReference>
<dbReference type="RefSeq" id="WP_042489299.1">
    <property type="nucleotide sequence ID" value="NZ_BBPI01000069.1"/>
</dbReference>